<feature type="transmembrane region" description="Helical" evidence="1">
    <location>
        <begin position="320"/>
        <end position="339"/>
    </location>
</feature>
<keyword evidence="1" id="KW-0472">Membrane</keyword>
<accession>A0A154P9L4</accession>
<evidence type="ECO:0000313" key="3">
    <source>
        <dbReference type="EMBL" id="KZC08626.1"/>
    </source>
</evidence>
<feature type="chain" id="PRO_5007599371" evidence="2">
    <location>
        <begin position="26"/>
        <end position="376"/>
    </location>
</feature>
<dbReference type="InterPro" id="IPR012464">
    <property type="entry name" value="DUF1676"/>
</dbReference>
<protein>
    <submittedName>
        <fullName evidence="3">Uncharacterized protein</fullName>
    </submittedName>
</protein>
<dbReference type="OrthoDB" id="6611212at2759"/>
<keyword evidence="1" id="KW-0812">Transmembrane</keyword>
<dbReference type="GO" id="GO:0016020">
    <property type="term" value="C:membrane"/>
    <property type="evidence" value="ECO:0007669"/>
    <property type="project" value="TreeGrafter"/>
</dbReference>
<proteinExistence type="predicted"/>
<feature type="transmembrane region" description="Helical" evidence="1">
    <location>
        <begin position="293"/>
        <end position="314"/>
    </location>
</feature>
<evidence type="ECO:0000313" key="4">
    <source>
        <dbReference type="Proteomes" id="UP000076502"/>
    </source>
</evidence>
<dbReference type="Proteomes" id="UP000076502">
    <property type="component" value="Unassembled WGS sequence"/>
</dbReference>
<dbReference type="AlphaFoldDB" id="A0A154P9L4"/>
<feature type="signal peptide" evidence="2">
    <location>
        <begin position="1"/>
        <end position="25"/>
    </location>
</feature>
<feature type="transmembrane region" description="Helical" evidence="1">
    <location>
        <begin position="102"/>
        <end position="128"/>
    </location>
</feature>
<organism evidence="3 4">
    <name type="scientific">Dufourea novaeangliae</name>
    <name type="common">Sweat bee</name>
    <dbReference type="NCBI Taxonomy" id="178035"/>
    <lineage>
        <taxon>Eukaryota</taxon>
        <taxon>Metazoa</taxon>
        <taxon>Ecdysozoa</taxon>
        <taxon>Arthropoda</taxon>
        <taxon>Hexapoda</taxon>
        <taxon>Insecta</taxon>
        <taxon>Pterygota</taxon>
        <taxon>Neoptera</taxon>
        <taxon>Endopterygota</taxon>
        <taxon>Hymenoptera</taxon>
        <taxon>Apocrita</taxon>
        <taxon>Aculeata</taxon>
        <taxon>Apoidea</taxon>
        <taxon>Anthophila</taxon>
        <taxon>Halictidae</taxon>
        <taxon>Rophitinae</taxon>
        <taxon>Dufourea</taxon>
    </lineage>
</organism>
<keyword evidence="2" id="KW-0732">Signal</keyword>
<keyword evidence="4" id="KW-1185">Reference proteome</keyword>
<name>A0A154P9L4_DUFNO</name>
<dbReference type="EMBL" id="KQ434853">
    <property type="protein sequence ID" value="KZC08626.1"/>
    <property type="molecule type" value="Genomic_DNA"/>
</dbReference>
<sequence>MRGPIGWTLTTCVLLAATFSKIAFSSSIGNVGVAALDHGRITKLLPISKDTAVDPDVRVLREFLDDLFDGGNEIQESTGRQARTFGVKRLQFMLMPMVYKMVVMMTMLTVLTVISLKGLLIGVTLLVLKLSTIIAKFSSGWQQNTPTWPSHNQPIHVHVHNSPPVAHNHAYSGWMPHSAPEEDEHYYYRGFLRDYATVLSMEDDAMHGAEALVWWLCFAIAVNDSVRAVDHSVKDFKNSNETLQFDISRGISLHVSRGQANVTVRMSCLLKGNEIESKDAGRLKFKSDALKKIGMAMMMGPVLMQLMSLPGTLASIKFSLLRSIIVGKLALLIILYNFFKNSQKSEVVVVHKPEYHDHYYPSYHQPEDDDEGWLGR</sequence>
<gene>
    <name evidence="3" type="ORF">WN55_11210</name>
</gene>
<evidence type="ECO:0000256" key="2">
    <source>
        <dbReference type="SAM" id="SignalP"/>
    </source>
</evidence>
<dbReference type="PANTHER" id="PTHR21879">
    <property type="entry name" value="FI03362P-RELATED-RELATED"/>
    <property type="match status" value="1"/>
</dbReference>
<evidence type="ECO:0000256" key="1">
    <source>
        <dbReference type="SAM" id="Phobius"/>
    </source>
</evidence>
<reference evidence="3 4" key="1">
    <citation type="submission" date="2015-07" db="EMBL/GenBank/DDBJ databases">
        <title>The genome of Dufourea novaeangliae.</title>
        <authorList>
            <person name="Pan H."/>
            <person name="Kapheim K."/>
        </authorList>
    </citation>
    <scope>NUCLEOTIDE SEQUENCE [LARGE SCALE GENOMIC DNA]</scope>
    <source>
        <strain evidence="3">0120121106</strain>
        <tissue evidence="3">Whole body</tissue>
    </source>
</reference>
<keyword evidence="1" id="KW-1133">Transmembrane helix</keyword>